<reference evidence="2 3" key="1">
    <citation type="journal article" date="2009" name="Science">
        <title>Green evolution and dynamic adaptations revealed by genomes of the marine picoeukaryotes Micromonas.</title>
        <authorList>
            <person name="Worden A.Z."/>
            <person name="Lee J.H."/>
            <person name="Mock T."/>
            <person name="Rouze P."/>
            <person name="Simmons M.P."/>
            <person name="Aerts A.L."/>
            <person name="Allen A.E."/>
            <person name="Cuvelier M.L."/>
            <person name="Derelle E."/>
            <person name="Everett M.V."/>
            <person name="Foulon E."/>
            <person name="Grimwood J."/>
            <person name="Gundlach H."/>
            <person name="Henrissat B."/>
            <person name="Napoli C."/>
            <person name="McDonald S.M."/>
            <person name="Parker M.S."/>
            <person name="Rombauts S."/>
            <person name="Salamov A."/>
            <person name="Von Dassow P."/>
            <person name="Badger J.H."/>
            <person name="Coutinho P.M."/>
            <person name="Demir E."/>
            <person name="Dubchak I."/>
            <person name="Gentemann C."/>
            <person name="Eikrem W."/>
            <person name="Gready J.E."/>
            <person name="John U."/>
            <person name="Lanier W."/>
            <person name="Lindquist E.A."/>
            <person name="Lucas S."/>
            <person name="Mayer K.F."/>
            <person name="Moreau H."/>
            <person name="Not F."/>
            <person name="Otillar R."/>
            <person name="Panaud O."/>
            <person name="Pangilinan J."/>
            <person name="Paulsen I."/>
            <person name="Piegu B."/>
            <person name="Poliakov A."/>
            <person name="Robbens S."/>
            <person name="Schmutz J."/>
            <person name="Toulza E."/>
            <person name="Wyss T."/>
            <person name="Zelensky A."/>
            <person name="Zhou K."/>
            <person name="Armbrust E.V."/>
            <person name="Bhattacharya D."/>
            <person name="Goodenough U.W."/>
            <person name="Van de Peer Y."/>
            <person name="Grigoriev I.V."/>
        </authorList>
    </citation>
    <scope>NUCLEOTIDE SEQUENCE [LARGE SCALE GENOMIC DNA]</scope>
    <source>
        <strain evidence="3">RCC299 / NOUM17</strain>
    </source>
</reference>
<keyword evidence="3" id="KW-1185">Reference proteome</keyword>
<evidence type="ECO:0000256" key="1">
    <source>
        <dbReference type="SAM" id="MobiDB-lite"/>
    </source>
</evidence>
<dbReference type="eggNOG" id="ENOG502RYUS">
    <property type="taxonomic scope" value="Eukaryota"/>
</dbReference>
<dbReference type="EMBL" id="CP001332">
    <property type="protein sequence ID" value="ACO67152.1"/>
    <property type="molecule type" value="Genomic_DNA"/>
</dbReference>
<feature type="compositionally biased region" description="Basic and acidic residues" evidence="1">
    <location>
        <begin position="400"/>
        <end position="415"/>
    </location>
</feature>
<protein>
    <recommendedName>
        <fullName evidence="4">Sugar fermentation stimulation protein C-terminal domain-containing protein</fullName>
    </recommendedName>
</protein>
<gene>
    <name evidence="2" type="ORF">MICPUN_63924</name>
</gene>
<proteinExistence type="predicted"/>
<sequence length="415" mass="43368">MVSTRRSARGPSATATAIGTGKDKKPKADGKRKRSASTAAAKATPAAASAPAANTDAATPLLDLGPLEEGVLVGRPSERNRSPYVGDVRITSGPHAGRVAVTHLPNMDSGGKCRPGVRVLCRRQPGVTPDTVGQYGTPKCELVCQLIRCDEPENDALGGCWVSAHPTIGEKLVEALIRRGALDARLHAPVCNLETQVGKTRKVSDSASGGYRPDFRATHADGTATVLETKQVVDTDYDPRTVHDAAALQPGHPVYAPRDDVNAGGYERAGIFPWGKRGQKGPGGEQVVSARAIEHVRELAAVVDPGTVRGKKGTSGDVHAAVVLMAGRHDVCAIRANGAACPSFAAHLAAAEGRGVRVLGHRVRWGEGVDVGRAFDGGEVPVLPPLTEEDLAVLVPKPKPGKEKKPAVKKARTDE</sequence>
<feature type="region of interest" description="Disordered" evidence="1">
    <location>
        <begin position="396"/>
        <end position="415"/>
    </location>
</feature>
<dbReference type="PANTHER" id="PTHR30545:SF3">
    <property type="entry name" value="SUGAR FERMENTATION STIMULATION PROTEIN C-TERMINAL DOMAIN-CONTAINING PROTEIN"/>
    <property type="match status" value="1"/>
</dbReference>
<organism evidence="2 3">
    <name type="scientific">Micromonas commoda (strain RCC299 / NOUM17 / CCMP2709)</name>
    <name type="common">Picoplanktonic green alga</name>
    <dbReference type="NCBI Taxonomy" id="296587"/>
    <lineage>
        <taxon>Eukaryota</taxon>
        <taxon>Viridiplantae</taxon>
        <taxon>Chlorophyta</taxon>
        <taxon>Mamiellophyceae</taxon>
        <taxon>Mamiellales</taxon>
        <taxon>Mamiellaceae</taxon>
        <taxon>Micromonas</taxon>
    </lineage>
</organism>
<feature type="compositionally biased region" description="Low complexity" evidence="1">
    <location>
        <begin position="36"/>
        <end position="54"/>
    </location>
</feature>
<evidence type="ECO:0000313" key="3">
    <source>
        <dbReference type="Proteomes" id="UP000002009"/>
    </source>
</evidence>
<dbReference type="OrthoDB" id="199134at2759"/>
<dbReference type="PANTHER" id="PTHR30545">
    <property type="entry name" value="SUGAR FERMENTATION STIMULATION PROTEIN A"/>
    <property type="match status" value="1"/>
</dbReference>
<dbReference type="AlphaFoldDB" id="C1EGM3"/>
<dbReference type="RefSeq" id="XP_002505894.1">
    <property type="nucleotide sequence ID" value="XM_002505848.1"/>
</dbReference>
<feature type="region of interest" description="Disordered" evidence="1">
    <location>
        <begin position="1"/>
        <end position="54"/>
    </location>
</feature>
<name>C1EGM3_MICCC</name>
<evidence type="ECO:0000313" key="2">
    <source>
        <dbReference type="EMBL" id="ACO67152.1"/>
    </source>
</evidence>
<dbReference type="InParanoid" id="C1EGM3"/>
<accession>C1EGM3</accession>
<dbReference type="GO" id="GO:0003677">
    <property type="term" value="F:DNA binding"/>
    <property type="evidence" value="ECO:0007669"/>
    <property type="project" value="InterPro"/>
</dbReference>
<dbReference type="OMA" id="GIFPWGK"/>
<dbReference type="GeneID" id="8248825"/>
<dbReference type="InterPro" id="IPR005224">
    <property type="entry name" value="SfsA"/>
</dbReference>
<dbReference type="KEGG" id="mis:MICPUN_63924"/>
<evidence type="ECO:0008006" key="4">
    <source>
        <dbReference type="Google" id="ProtNLM"/>
    </source>
</evidence>
<dbReference type="Proteomes" id="UP000002009">
    <property type="component" value="Chromosome 14"/>
</dbReference>
<dbReference type="Gene3D" id="3.40.1350.60">
    <property type="match status" value="1"/>
</dbReference>